<feature type="region of interest" description="Disordered" evidence="2">
    <location>
        <begin position="411"/>
        <end position="432"/>
    </location>
</feature>
<evidence type="ECO:0000256" key="2">
    <source>
        <dbReference type="SAM" id="MobiDB-lite"/>
    </source>
</evidence>
<dbReference type="EMBL" id="CAXHTA020000008">
    <property type="protein sequence ID" value="CAL5223311.1"/>
    <property type="molecule type" value="Genomic_DNA"/>
</dbReference>
<proteinExistence type="predicted"/>
<feature type="coiled-coil region" evidence="1">
    <location>
        <begin position="501"/>
        <end position="533"/>
    </location>
</feature>
<reference evidence="3 4" key="1">
    <citation type="submission" date="2024-06" db="EMBL/GenBank/DDBJ databases">
        <authorList>
            <person name="Kraege A."/>
            <person name="Thomma B."/>
        </authorList>
    </citation>
    <scope>NUCLEOTIDE SEQUENCE [LARGE SCALE GENOMIC DNA]</scope>
</reference>
<feature type="region of interest" description="Disordered" evidence="2">
    <location>
        <begin position="280"/>
        <end position="374"/>
    </location>
</feature>
<feature type="compositionally biased region" description="Polar residues" evidence="2">
    <location>
        <begin position="364"/>
        <end position="374"/>
    </location>
</feature>
<comment type="caution">
    <text evidence="3">The sequence shown here is derived from an EMBL/GenBank/DDBJ whole genome shotgun (WGS) entry which is preliminary data.</text>
</comment>
<evidence type="ECO:0000256" key="1">
    <source>
        <dbReference type="SAM" id="Coils"/>
    </source>
</evidence>
<organism evidence="3 4">
    <name type="scientific">Coccomyxa viridis</name>
    <dbReference type="NCBI Taxonomy" id="1274662"/>
    <lineage>
        <taxon>Eukaryota</taxon>
        <taxon>Viridiplantae</taxon>
        <taxon>Chlorophyta</taxon>
        <taxon>core chlorophytes</taxon>
        <taxon>Trebouxiophyceae</taxon>
        <taxon>Trebouxiophyceae incertae sedis</taxon>
        <taxon>Coccomyxaceae</taxon>
        <taxon>Coccomyxa</taxon>
    </lineage>
</organism>
<feature type="compositionally biased region" description="Polar residues" evidence="2">
    <location>
        <begin position="317"/>
        <end position="349"/>
    </location>
</feature>
<evidence type="ECO:0000313" key="4">
    <source>
        <dbReference type="Proteomes" id="UP001497392"/>
    </source>
</evidence>
<protein>
    <submittedName>
        <fullName evidence="3">G5802 protein</fullName>
    </submittedName>
</protein>
<dbReference type="Proteomes" id="UP001497392">
    <property type="component" value="Unassembled WGS sequence"/>
</dbReference>
<accession>A0ABP1FWB2</accession>
<feature type="compositionally biased region" description="Polar residues" evidence="2">
    <location>
        <begin position="413"/>
        <end position="422"/>
    </location>
</feature>
<keyword evidence="1" id="KW-0175">Coiled coil</keyword>
<gene>
    <name evidence="3" type="primary">g5802</name>
    <name evidence="3" type="ORF">VP750_LOCUS4970</name>
</gene>
<name>A0ABP1FWB2_9CHLO</name>
<sequence>MTGFTKWLRRILCIPERHATWALRSKNSLLVPVRIKVRIRNKRQVEFKVEYLVQPGLKEQIYDVRLFLFFPAELDAASTTFFASLFESVRLHTPTVDPSDLTEPDGSALCGIKAALAALKDDVARGKDAAAGQKRVVYQLQLLGCTFRRALRKSGKRIIAPLSGASSDSSPSDEDERCAAAAICDLLEATDAALLTVQKVCGVCDGESASRWQREAWHLVEEQMLLEARITLLKLASRLDAIYAEAAWPVACDVSESSAVEDGRSLDRQALQSVRALLAGDHSRDSQAQSDIGQDFKAATSDASAERDAARDGAAPSSEQLVASASPSQGVSTEGKQNQQAAWRSSSRIAKQKGARLQKGSGPEESNSAQGAEWQLSSLSQKALRTSKSSSLEWIHPGTVLRRLSMIGRASAQPHNGSTQKQPRSEAPAGVTEEPDLELGLLPHANTDSASVLHSSAPDKGATQADRMSTTGHRPGGHSGRELLSMARMLVLQQTERLEALSEQREYCESLLHEEAELQNEHYTDRVKVLKRHSRLAVTLAPKTTMRSMVVDDIVGMSVAGLAMGLALVTIWAAQKNTPYGVVYLAIYVAGYILKDRIKEWGKRYLAPMLEWFGIEFPDRVVKFRDYFGKVLGRCREKVRLKEGLDCDSRVLRMRYSSQDWVPESKDQVIKPERVLVLSKSMRVRWRQLEAGLQGVKSLDDIMRIDLHYLSRGMQSSIEQHLAVKRDSQGCPSVQDVECARVYHVNTVMEIRTQGTKRPGTSLQLQKTRIILDDEGIKRLDNLLRQKQDRFPHAAGALRKIRFKSSMEAPLTTGRQA</sequence>
<feature type="region of interest" description="Disordered" evidence="2">
    <location>
        <begin position="449"/>
        <end position="480"/>
    </location>
</feature>
<evidence type="ECO:0000313" key="3">
    <source>
        <dbReference type="EMBL" id="CAL5223311.1"/>
    </source>
</evidence>
<keyword evidence="4" id="KW-1185">Reference proteome</keyword>